<accession>A0ABP9RUL6</accession>
<name>A0ABP9RUL6_9ACTN</name>
<evidence type="ECO:0000256" key="1">
    <source>
        <dbReference type="SAM" id="MobiDB-lite"/>
    </source>
</evidence>
<evidence type="ECO:0000313" key="2">
    <source>
        <dbReference type="EMBL" id="GAA5187509.1"/>
    </source>
</evidence>
<gene>
    <name evidence="2" type="ORF">GCM10023322_36040</name>
</gene>
<dbReference type="Pfam" id="PF18143">
    <property type="entry name" value="HAD_SAK_2"/>
    <property type="match status" value="1"/>
</dbReference>
<proteinExistence type="predicted"/>
<organism evidence="2 3">
    <name type="scientific">Rugosimonospora acidiphila</name>
    <dbReference type="NCBI Taxonomy" id="556531"/>
    <lineage>
        <taxon>Bacteria</taxon>
        <taxon>Bacillati</taxon>
        <taxon>Actinomycetota</taxon>
        <taxon>Actinomycetes</taxon>
        <taxon>Micromonosporales</taxon>
        <taxon>Micromonosporaceae</taxon>
        <taxon>Rugosimonospora</taxon>
    </lineage>
</organism>
<protein>
    <submittedName>
        <fullName evidence="2">HAD domain-containing protein</fullName>
    </submittedName>
</protein>
<feature type="region of interest" description="Disordered" evidence="1">
    <location>
        <begin position="1"/>
        <end position="27"/>
    </location>
</feature>
<dbReference type="EMBL" id="BAABJQ010000009">
    <property type="protein sequence ID" value="GAA5187509.1"/>
    <property type="molecule type" value="Genomic_DNA"/>
</dbReference>
<keyword evidence="3" id="KW-1185">Reference proteome</keyword>
<sequence length="212" mass="23202">MFEISGEDFRDASRGPRANAAASTGGRCGPVGTVGVMSTLTQRPFVFLDVDGPLIPFRSRPVAEGHPPGGRETGRHPDGDGGNPLLERLDPGDGRRLLALKCQLVWATSWMGDANEVVAPRLGLPELPVVGWPDTDDRIGPGLHWKTAPLVAWAAGRPFVWLDDELTEADRRWVARHHPVRALLHRVDPEVGLTSADFTRVERWLDDRGDDS</sequence>
<dbReference type="Proteomes" id="UP001501570">
    <property type="component" value="Unassembled WGS sequence"/>
</dbReference>
<comment type="caution">
    <text evidence="2">The sequence shown here is derived from an EMBL/GenBank/DDBJ whole genome shotgun (WGS) entry which is preliminary data.</text>
</comment>
<evidence type="ECO:0000313" key="3">
    <source>
        <dbReference type="Proteomes" id="UP001501570"/>
    </source>
</evidence>
<feature type="region of interest" description="Disordered" evidence="1">
    <location>
        <begin position="58"/>
        <end position="88"/>
    </location>
</feature>
<reference evidence="3" key="1">
    <citation type="journal article" date="2019" name="Int. J. Syst. Evol. Microbiol.">
        <title>The Global Catalogue of Microorganisms (GCM) 10K type strain sequencing project: providing services to taxonomists for standard genome sequencing and annotation.</title>
        <authorList>
            <consortium name="The Broad Institute Genomics Platform"/>
            <consortium name="The Broad Institute Genome Sequencing Center for Infectious Disease"/>
            <person name="Wu L."/>
            <person name="Ma J."/>
        </authorList>
    </citation>
    <scope>NUCLEOTIDE SEQUENCE [LARGE SCALE GENOMIC DNA]</scope>
    <source>
        <strain evidence="3">JCM 18304</strain>
    </source>
</reference>